<evidence type="ECO:0000256" key="3">
    <source>
        <dbReference type="ARBA" id="ARBA00022989"/>
    </source>
</evidence>
<dbReference type="Gene3D" id="2.30.30.60">
    <property type="match status" value="1"/>
</dbReference>
<keyword evidence="4 5" id="KW-0472">Membrane</keyword>
<dbReference type="PANTHER" id="PTHR30221:SF1">
    <property type="entry name" value="SMALL-CONDUCTANCE MECHANOSENSITIVE CHANNEL"/>
    <property type="match status" value="1"/>
</dbReference>
<evidence type="ECO:0000313" key="8">
    <source>
        <dbReference type="Proteomes" id="UP000034098"/>
    </source>
</evidence>
<dbReference type="InterPro" id="IPR023408">
    <property type="entry name" value="MscS_beta-dom_sf"/>
</dbReference>
<dbReference type="InterPro" id="IPR045275">
    <property type="entry name" value="MscS_archaea/bacteria_type"/>
</dbReference>
<dbReference type="PATRIC" id="fig|69370.6.peg.1122"/>
<proteinExistence type="predicted"/>
<organism evidence="7 8">
    <name type="scientific">Microbacterium trichothecenolyticum</name>
    <name type="common">Aureobacterium trichothecenolyticum</name>
    <dbReference type="NCBI Taxonomy" id="69370"/>
    <lineage>
        <taxon>Bacteria</taxon>
        <taxon>Bacillati</taxon>
        <taxon>Actinomycetota</taxon>
        <taxon>Actinomycetes</taxon>
        <taxon>Micrococcales</taxon>
        <taxon>Microbacteriaceae</taxon>
        <taxon>Microbacterium</taxon>
    </lineage>
</organism>
<dbReference type="InterPro" id="IPR010920">
    <property type="entry name" value="LSM_dom_sf"/>
</dbReference>
<dbReference type="PANTHER" id="PTHR30221">
    <property type="entry name" value="SMALL-CONDUCTANCE MECHANOSENSITIVE CHANNEL"/>
    <property type="match status" value="1"/>
</dbReference>
<sequence length="278" mass="28954">MDFSQFLSTPITWWQVLWAILALLAGWIASRIAKRAVTDLMGHVPTATPAATRFAARFAQYTLLLLGFGIALAFLGANVQPVLAVVIVLVVVAALVLRGVADNFAASVLIATRKPVVLGEEITVEGPDGKPITGTVIELNSRAVVFTTPDGRIAHVPNSKLLAETLVNNSRHGGRRSEVQVRVERAGAGVDEVVEALADSAAAAEGVLADPAAVGVLVTAVSETRITGRVQFWHDPARGLSVTSGVVAALTAGLARRGWSATVTSEAVVPPLVPGDPV</sequence>
<evidence type="ECO:0000259" key="6">
    <source>
        <dbReference type="Pfam" id="PF00924"/>
    </source>
</evidence>
<gene>
    <name evidence="7" type="primary">mscS</name>
    <name evidence="7" type="ORF">RS82_01090</name>
</gene>
<name>A0A0M2HC99_MICTR</name>
<feature type="domain" description="Mechanosensitive ion channel MscS" evidence="6">
    <location>
        <begin position="100"/>
        <end position="171"/>
    </location>
</feature>
<keyword evidence="2 5" id="KW-0812">Transmembrane</keyword>
<dbReference type="InterPro" id="IPR006685">
    <property type="entry name" value="MscS_channel_2nd"/>
</dbReference>
<feature type="transmembrane region" description="Helical" evidence="5">
    <location>
        <begin position="82"/>
        <end position="101"/>
    </location>
</feature>
<evidence type="ECO:0000256" key="4">
    <source>
        <dbReference type="ARBA" id="ARBA00023136"/>
    </source>
</evidence>
<feature type="transmembrane region" description="Helical" evidence="5">
    <location>
        <begin position="54"/>
        <end position="76"/>
    </location>
</feature>
<dbReference type="GO" id="GO:0008381">
    <property type="term" value="F:mechanosensitive monoatomic ion channel activity"/>
    <property type="evidence" value="ECO:0007669"/>
    <property type="project" value="InterPro"/>
</dbReference>
<dbReference type="RefSeq" id="WP_045297484.1">
    <property type="nucleotide sequence ID" value="NZ_JYJA01000028.1"/>
</dbReference>
<evidence type="ECO:0000256" key="1">
    <source>
        <dbReference type="ARBA" id="ARBA00004370"/>
    </source>
</evidence>
<comment type="subcellular location">
    <subcellularLocation>
        <location evidence="1">Membrane</location>
    </subcellularLocation>
</comment>
<evidence type="ECO:0000256" key="2">
    <source>
        <dbReference type="ARBA" id="ARBA00022692"/>
    </source>
</evidence>
<dbReference type="Gene3D" id="1.10.287.1260">
    <property type="match status" value="1"/>
</dbReference>
<keyword evidence="8" id="KW-1185">Reference proteome</keyword>
<feature type="transmembrane region" description="Helical" evidence="5">
    <location>
        <begin position="12"/>
        <end position="33"/>
    </location>
</feature>
<accession>A0A0M2HC99</accession>
<dbReference type="OrthoDB" id="5069510at2"/>
<keyword evidence="3 5" id="KW-1133">Transmembrane helix</keyword>
<dbReference type="Pfam" id="PF00924">
    <property type="entry name" value="MS_channel_2nd"/>
    <property type="match status" value="1"/>
</dbReference>
<protein>
    <submittedName>
        <fullName evidence="7">Small-conductance mechanosensitive channel</fullName>
    </submittedName>
</protein>
<dbReference type="SUPFAM" id="SSF50182">
    <property type="entry name" value="Sm-like ribonucleoproteins"/>
    <property type="match status" value="1"/>
</dbReference>
<dbReference type="GO" id="GO:0016020">
    <property type="term" value="C:membrane"/>
    <property type="evidence" value="ECO:0007669"/>
    <property type="project" value="UniProtKB-SubCell"/>
</dbReference>
<dbReference type="AlphaFoldDB" id="A0A0M2HC99"/>
<evidence type="ECO:0000256" key="5">
    <source>
        <dbReference type="SAM" id="Phobius"/>
    </source>
</evidence>
<dbReference type="EMBL" id="JYJA01000028">
    <property type="protein sequence ID" value="KJL44127.1"/>
    <property type="molecule type" value="Genomic_DNA"/>
</dbReference>
<evidence type="ECO:0000313" key="7">
    <source>
        <dbReference type="EMBL" id="KJL44127.1"/>
    </source>
</evidence>
<comment type="caution">
    <text evidence="7">The sequence shown here is derived from an EMBL/GenBank/DDBJ whole genome shotgun (WGS) entry which is preliminary data.</text>
</comment>
<reference evidence="7 8" key="1">
    <citation type="submission" date="2015-02" db="EMBL/GenBank/DDBJ databases">
        <title>Draft genome sequences of ten Microbacterium spp. with emphasis on heavy metal contaminated environments.</title>
        <authorList>
            <person name="Corretto E."/>
        </authorList>
    </citation>
    <scope>NUCLEOTIDE SEQUENCE [LARGE SCALE GENOMIC DNA]</scope>
    <source>
        <strain evidence="7 8">DSM 8608</strain>
    </source>
</reference>
<dbReference type="Proteomes" id="UP000034098">
    <property type="component" value="Unassembled WGS sequence"/>
</dbReference>